<organism evidence="1 2">
    <name type="scientific">Tanacetum coccineum</name>
    <dbReference type="NCBI Taxonomy" id="301880"/>
    <lineage>
        <taxon>Eukaryota</taxon>
        <taxon>Viridiplantae</taxon>
        <taxon>Streptophyta</taxon>
        <taxon>Embryophyta</taxon>
        <taxon>Tracheophyta</taxon>
        <taxon>Spermatophyta</taxon>
        <taxon>Magnoliopsida</taxon>
        <taxon>eudicotyledons</taxon>
        <taxon>Gunneridae</taxon>
        <taxon>Pentapetalae</taxon>
        <taxon>asterids</taxon>
        <taxon>campanulids</taxon>
        <taxon>Asterales</taxon>
        <taxon>Asteraceae</taxon>
        <taxon>Asteroideae</taxon>
        <taxon>Anthemideae</taxon>
        <taxon>Anthemidinae</taxon>
        <taxon>Tanacetum</taxon>
    </lineage>
</organism>
<name>A0ABQ5EEE6_9ASTR</name>
<dbReference type="EMBL" id="BQNB010016222">
    <property type="protein sequence ID" value="GJT49258.1"/>
    <property type="molecule type" value="Genomic_DNA"/>
</dbReference>
<reference evidence="1" key="1">
    <citation type="journal article" date="2022" name="Int. J. Mol. Sci.">
        <title>Draft Genome of Tanacetum Coccineum: Genomic Comparison of Closely Related Tanacetum-Family Plants.</title>
        <authorList>
            <person name="Yamashiro T."/>
            <person name="Shiraishi A."/>
            <person name="Nakayama K."/>
            <person name="Satake H."/>
        </authorList>
    </citation>
    <scope>NUCLEOTIDE SEQUENCE</scope>
</reference>
<gene>
    <name evidence="1" type="ORF">Tco_0975415</name>
</gene>
<comment type="caution">
    <text evidence="1">The sequence shown here is derived from an EMBL/GenBank/DDBJ whole genome shotgun (WGS) entry which is preliminary data.</text>
</comment>
<dbReference type="Proteomes" id="UP001151760">
    <property type="component" value="Unassembled WGS sequence"/>
</dbReference>
<evidence type="ECO:0000313" key="1">
    <source>
        <dbReference type="EMBL" id="GJT49258.1"/>
    </source>
</evidence>
<proteinExistence type="predicted"/>
<protein>
    <submittedName>
        <fullName evidence="1">Uncharacterized protein</fullName>
    </submittedName>
</protein>
<reference evidence="1" key="2">
    <citation type="submission" date="2022-01" db="EMBL/GenBank/DDBJ databases">
        <authorList>
            <person name="Yamashiro T."/>
            <person name="Shiraishi A."/>
            <person name="Satake H."/>
            <person name="Nakayama K."/>
        </authorList>
    </citation>
    <scope>NUCLEOTIDE SEQUENCE</scope>
</reference>
<keyword evidence="2" id="KW-1185">Reference proteome</keyword>
<evidence type="ECO:0000313" key="2">
    <source>
        <dbReference type="Proteomes" id="UP001151760"/>
    </source>
</evidence>
<sequence length="139" mass="15658">MFAPARNSVTSIRSLLQMKTKQQTTTTITRGTKGQIPQLSLLCAVECKVITDVTAKDEEWKSRDRGYGMERRVARAFVEMVAKYHAVIVCDEKLSSCSLWDETLIFNGDGCNKDMSPDLNTSSRYTKAQSTLLEDVYSF</sequence>
<accession>A0ABQ5EEE6</accession>